<proteinExistence type="predicted"/>
<dbReference type="Gene3D" id="3.10.450.50">
    <property type="match status" value="1"/>
</dbReference>
<feature type="domain" description="Limonene-1,2-epoxide hydrolase" evidence="1">
    <location>
        <begin position="4"/>
        <end position="120"/>
    </location>
</feature>
<evidence type="ECO:0000313" key="3">
    <source>
        <dbReference type="Proteomes" id="UP001285263"/>
    </source>
</evidence>
<dbReference type="InterPro" id="IPR013100">
    <property type="entry name" value="LEH"/>
</dbReference>
<dbReference type="Pfam" id="PF07858">
    <property type="entry name" value="LEH"/>
    <property type="match status" value="1"/>
</dbReference>
<gene>
    <name evidence="2" type="ORF">SNE35_26940</name>
</gene>
<accession>A0ABU5DPC1</accession>
<keyword evidence="3" id="KW-1185">Reference proteome</keyword>
<dbReference type="SUPFAM" id="SSF54427">
    <property type="entry name" value="NTF2-like"/>
    <property type="match status" value="1"/>
</dbReference>
<organism evidence="2 3">
    <name type="scientific">Roseateles agri</name>
    <dbReference type="NCBI Taxonomy" id="3098619"/>
    <lineage>
        <taxon>Bacteria</taxon>
        <taxon>Pseudomonadati</taxon>
        <taxon>Pseudomonadota</taxon>
        <taxon>Betaproteobacteria</taxon>
        <taxon>Burkholderiales</taxon>
        <taxon>Sphaerotilaceae</taxon>
        <taxon>Roseateles</taxon>
    </lineage>
</organism>
<comment type="caution">
    <text evidence="2">The sequence shown here is derived from an EMBL/GenBank/DDBJ whole genome shotgun (WGS) entry which is preliminary data.</text>
</comment>
<dbReference type="RefSeq" id="WP_320426128.1">
    <property type="nucleotide sequence ID" value="NZ_JAXCLA010000009.1"/>
</dbReference>
<sequence>MNPETTVRQFISAFSTSWPQDFDAALASLAEDASYQIVTPTVEPIRGRAAIKAALLGMKERVADQRHQMKAVAASGNTVFTERVDSSLRNGHWVDIPLVAVFELNDRGQIQSWREFLDLACVAQKHGMSSDALLNSLKALTPS</sequence>
<dbReference type="EMBL" id="JAXCLA010000009">
    <property type="protein sequence ID" value="MDY0748166.1"/>
    <property type="molecule type" value="Genomic_DNA"/>
</dbReference>
<dbReference type="InterPro" id="IPR032710">
    <property type="entry name" value="NTF2-like_dom_sf"/>
</dbReference>
<dbReference type="CDD" id="cd00531">
    <property type="entry name" value="NTF2_like"/>
    <property type="match status" value="1"/>
</dbReference>
<reference evidence="2 3" key="1">
    <citation type="submission" date="2023-11" db="EMBL/GenBank/DDBJ databases">
        <title>Paucibacter sp. nov., isolated from fresh soil in Korea.</title>
        <authorList>
            <person name="Le N.T.T."/>
        </authorList>
    </citation>
    <scope>NUCLEOTIDE SEQUENCE [LARGE SCALE GENOMIC DNA]</scope>
    <source>
        <strain evidence="2 3">R3-3</strain>
    </source>
</reference>
<evidence type="ECO:0000313" key="2">
    <source>
        <dbReference type="EMBL" id="MDY0748166.1"/>
    </source>
</evidence>
<dbReference type="Proteomes" id="UP001285263">
    <property type="component" value="Unassembled WGS sequence"/>
</dbReference>
<name>A0ABU5DPC1_9BURK</name>
<protein>
    <submittedName>
        <fullName evidence="2">Nuclear transport factor 2 family protein</fullName>
    </submittedName>
</protein>
<evidence type="ECO:0000259" key="1">
    <source>
        <dbReference type="Pfam" id="PF07858"/>
    </source>
</evidence>